<accession>A0AAV8XQB7</accession>
<gene>
    <name evidence="3" type="ORF">NQ314_010594</name>
</gene>
<dbReference type="EMBL" id="JANEYF010002947">
    <property type="protein sequence ID" value="KAJ8940784.1"/>
    <property type="molecule type" value="Genomic_DNA"/>
</dbReference>
<evidence type="ECO:0000313" key="3">
    <source>
        <dbReference type="EMBL" id="KAJ8940784.1"/>
    </source>
</evidence>
<dbReference type="PANTHER" id="PTHR46599">
    <property type="entry name" value="PIGGYBAC TRANSPOSABLE ELEMENT-DERIVED PROTEIN 4"/>
    <property type="match status" value="1"/>
</dbReference>
<name>A0AAV8XQB7_9CUCU</name>
<dbReference type="AlphaFoldDB" id="A0AAV8XQB7"/>
<dbReference type="InterPro" id="IPR029526">
    <property type="entry name" value="PGBD"/>
</dbReference>
<reference evidence="3" key="1">
    <citation type="journal article" date="2023" name="Insect Mol. Biol.">
        <title>Genome sequencing provides insights into the evolution of gene families encoding plant cell wall-degrading enzymes in longhorned beetles.</title>
        <authorList>
            <person name="Shin N.R."/>
            <person name="Okamura Y."/>
            <person name="Kirsch R."/>
            <person name="Pauchet Y."/>
        </authorList>
    </citation>
    <scope>NUCLEOTIDE SEQUENCE</scope>
    <source>
        <strain evidence="3">RBIC_L_NR</strain>
    </source>
</reference>
<feature type="domain" description="PiggyBac transposable element-derived protein" evidence="2">
    <location>
        <begin position="114"/>
        <end position="465"/>
    </location>
</feature>
<evidence type="ECO:0000259" key="2">
    <source>
        <dbReference type="Pfam" id="PF13843"/>
    </source>
</evidence>
<feature type="region of interest" description="Disordered" evidence="1">
    <location>
        <begin position="508"/>
        <end position="550"/>
    </location>
</feature>
<organism evidence="3 4">
    <name type="scientific">Rhamnusium bicolor</name>
    <dbReference type="NCBI Taxonomy" id="1586634"/>
    <lineage>
        <taxon>Eukaryota</taxon>
        <taxon>Metazoa</taxon>
        <taxon>Ecdysozoa</taxon>
        <taxon>Arthropoda</taxon>
        <taxon>Hexapoda</taxon>
        <taxon>Insecta</taxon>
        <taxon>Pterygota</taxon>
        <taxon>Neoptera</taxon>
        <taxon>Endopterygota</taxon>
        <taxon>Coleoptera</taxon>
        <taxon>Polyphaga</taxon>
        <taxon>Cucujiformia</taxon>
        <taxon>Chrysomeloidea</taxon>
        <taxon>Cerambycidae</taxon>
        <taxon>Lepturinae</taxon>
        <taxon>Rhagiini</taxon>
        <taxon>Rhamnusium</taxon>
    </lineage>
</organism>
<feature type="compositionally biased region" description="Basic and acidic residues" evidence="1">
    <location>
        <begin position="515"/>
        <end position="528"/>
    </location>
</feature>
<evidence type="ECO:0000256" key="1">
    <source>
        <dbReference type="SAM" id="MobiDB-lite"/>
    </source>
</evidence>
<comment type="caution">
    <text evidence="3">The sequence shown here is derived from an EMBL/GenBank/DDBJ whole genome shotgun (WGS) entry which is preliminary data.</text>
</comment>
<evidence type="ECO:0000313" key="4">
    <source>
        <dbReference type="Proteomes" id="UP001162156"/>
    </source>
</evidence>
<sequence>MRNLHQNIMKVCHRMTQMYPQYQRKIKDLPVQSRNLQYQKNRIYKQPPDLIPEPLADNSIVSPEASPLPSPRPSTSVQSDIDSWESTTAPIPDFKFDESSNRLKINIGPESTVMELFESLFTPNILEYIVDCTNNYGKALMNTNRPKTRYSRDGKFRPVSNEEMKKFLGLCLLQGQISSKNMRRYFSYSDTLYFHPIFAYTMSCRRFEQILRVLSCSPVNSKGKNKIQPLIDMLISQFQSAYSPSKELSLDESLLHFRGRLNFRVYIKNKKSRYGLEFFELTTSDGYLLNMELYSGSVKEDDESDNTKTEAVVMRLMKPYLMKGHELFMDNYYNSYELSEKLLSFKTHTNGTLRSNRRSNPKNLVKRKLKKGGHFWLRRKQVYVSKWRDKRDVLVITTRNHPHMIHVKNRYGKEKIKPKEVSTYNDHMSGIDRCDQMTATYSTPRKTIRWYKKAFFHLLDVTVWNIFYLTRKFCKGNSRKYRFLHFRDELIKSLIQLPSDIEAKHLIRRQKHDNRRPEQASYETEHVKPGPSSEGHWPEKNPGEPTPKSNKKSVFLKCRLCASKKIRRETSYRCKGCVEKPPLCPDCFQEWHELKKPK</sequence>
<dbReference type="Pfam" id="PF13843">
    <property type="entry name" value="DDE_Tnp_1_7"/>
    <property type="match status" value="1"/>
</dbReference>
<feature type="region of interest" description="Disordered" evidence="1">
    <location>
        <begin position="47"/>
        <end position="83"/>
    </location>
</feature>
<keyword evidence="4" id="KW-1185">Reference proteome</keyword>
<protein>
    <recommendedName>
        <fullName evidence="2">PiggyBac transposable element-derived protein domain-containing protein</fullName>
    </recommendedName>
</protein>
<dbReference type="PANTHER" id="PTHR46599:SF3">
    <property type="entry name" value="PIGGYBAC TRANSPOSABLE ELEMENT-DERIVED PROTEIN 4"/>
    <property type="match status" value="1"/>
</dbReference>
<feature type="compositionally biased region" description="Polar residues" evidence="1">
    <location>
        <begin position="73"/>
        <end position="83"/>
    </location>
</feature>
<proteinExistence type="predicted"/>
<dbReference type="Proteomes" id="UP001162156">
    <property type="component" value="Unassembled WGS sequence"/>
</dbReference>